<dbReference type="InterPro" id="IPR029315">
    <property type="entry name" value="FANCI_S2"/>
</dbReference>
<dbReference type="InterPro" id="IPR029308">
    <property type="entry name" value="FANCI_S1"/>
</dbReference>
<protein>
    <recommendedName>
        <fullName evidence="8">FANCI solenoid 4 domain-containing protein</fullName>
    </recommendedName>
</protein>
<keyword evidence="7" id="KW-1185">Reference proteome</keyword>
<dbReference type="OrthoDB" id="195089at2759"/>
<dbReference type="Pfam" id="PF14675">
    <property type="entry name" value="FANCI_S1"/>
    <property type="match status" value="1"/>
</dbReference>
<evidence type="ECO:0000313" key="7">
    <source>
        <dbReference type="Proteomes" id="UP000009022"/>
    </source>
</evidence>
<dbReference type="InParanoid" id="B3SBW6"/>
<dbReference type="HOGENOM" id="CLU_322712_0_0_1"/>
<dbReference type="OMA" id="QSMRMMN"/>
<dbReference type="InterPro" id="IPR026171">
    <property type="entry name" value="FANCI"/>
</dbReference>
<dbReference type="RefSeq" id="XP_002117728.1">
    <property type="nucleotide sequence ID" value="XM_002117692.1"/>
</dbReference>
<gene>
    <name evidence="6" type="ORF">TRIADDRAFT_61761</name>
</gene>
<feature type="domain" description="FANCI solenoid 4" evidence="3">
    <location>
        <begin position="805"/>
        <end position="858"/>
    </location>
</feature>
<organism evidence="6 7">
    <name type="scientific">Trichoplax adhaerens</name>
    <name type="common">Trichoplax reptans</name>
    <dbReference type="NCBI Taxonomy" id="10228"/>
    <lineage>
        <taxon>Eukaryota</taxon>
        <taxon>Metazoa</taxon>
        <taxon>Placozoa</taxon>
        <taxon>Uniplacotomia</taxon>
        <taxon>Trichoplacea</taxon>
        <taxon>Trichoplacidae</taxon>
        <taxon>Trichoplax</taxon>
    </lineage>
</organism>
<dbReference type="PANTHER" id="PTHR21818">
    <property type="entry name" value="BC025462 PROTEIN"/>
    <property type="match status" value="1"/>
</dbReference>
<dbReference type="AlphaFoldDB" id="B3SBW6"/>
<dbReference type="Pfam" id="PF14680">
    <property type="entry name" value="FANCI_HD2"/>
    <property type="match status" value="1"/>
</dbReference>
<dbReference type="Proteomes" id="UP000009022">
    <property type="component" value="Unassembled WGS sequence"/>
</dbReference>
<evidence type="ECO:0008006" key="8">
    <source>
        <dbReference type="Google" id="ProtNLM"/>
    </source>
</evidence>
<evidence type="ECO:0000259" key="4">
    <source>
        <dbReference type="Pfam" id="PF14679"/>
    </source>
</evidence>
<feature type="domain" description="FANCI solenoid 1" evidence="1">
    <location>
        <begin position="116"/>
        <end position="245"/>
    </location>
</feature>
<dbReference type="KEGG" id="tad:TRIADDRAFT_61761"/>
<dbReference type="Pfam" id="PF14679">
    <property type="entry name" value="FANCI_HD1"/>
    <property type="match status" value="1"/>
</dbReference>
<accession>B3SBW6</accession>
<dbReference type="EMBL" id="DS985267">
    <property type="protein sequence ID" value="EDV19704.1"/>
    <property type="molecule type" value="Genomic_DNA"/>
</dbReference>
<dbReference type="PhylomeDB" id="B3SBW6"/>
<dbReference type="InterPro" id="IPR029314">
    <property type="entry name" value="FANCI_S4"/>
</dbReference>
<dbReference type="GO" id="GO:0006281">
    <property type="term" value="P:DNA repair"/>
    <property type="evidence" value="ECO:0007669"/>
    <property type="project" value="InterPro"/>
</dbReference>
<dbReference type="eggNOG" id="KOG4553">
    <property type="taxonomic scope" value="Eukaryota"/>
</dbReference>
<feature type="domain" description="FANCI solenoid 2" evidence="2">
    <location>
        <begin position="338"/>
        <end position="406"/>
    </location>
</feature>
<feature type="domain" description="FANCI helical" evidence="5">
    <location>
        <begin position="422"/>
        <end position="491"/>
    </location>
</feature>
<dbReference type="FunCoup" id="B3SBW6">
    <property type="interactions" value="839"/>
</dbReference>
<evidence type="ECO:0000259" key="5">
    <source>
        <dbReference type="Pfam" id="PF14680"/>
    </source>
</evidence>
<dbReference type="STRING" id="10228.B3SBW6"/>
<evidence type="ECO:0000259" key="2">
    <source>
        <dbReference type="Pfam" id="PF14676"/>
    </source>
</evidence>
<dbReference type="Pfam" id="PF14678">
    <property type="entry name" value="FANCI_S4"/>
    <property type="match status" value="1"/>
</dbReference>
<dbReference type="GeneID" id="6758982"/>
<evidence type="ECO:0000313" key="6">
    <source>
        <dbReference type="EMBL" id="EDV19704.1"/>
    </source>
</evidence>
<evidence type="ECO:0000259" key="1">
    <source>
        <dbReference type="Pfam" id="PF14675"/>
    </source>
</evidence>
<dbReference type="Pfam" id="PF14676">
    <property type="entry name" value="FANCI_S2"/>
    <property type="match status" value="1"/>
</dbReference>
<feature type="domain" description="FANCI helical" evidence="4">
    <location>
        <begin position="249"/>
        <end position="330"/>
    </location>
</feature>
<reference evidence="6 7" key="1">
    <citation type="journal article" date="2008" name="Nature">
        <title>The Trichoplax genome and the nature of placozoans.</title>
        <authorList>
            <person name="Srivastava M."/>
            <person name="Begovic E."/>
            <person name="Chapman J."/>
            <person name="Putnam N.H."/>
            <person name="Hellsten U."/>
            <person name="Kawashima T."/>
            <person name="Kuo A."/>
            <person name="Mitros T."/>
            <person name="Salamov A."/>
            <person name="Carpenter M.L."/>
            <person name="Signorovitch A.Y."/>
            <person name="Moreno M.A."/>
            <person name="Kamm K."/>
            <person name="Grimwood J."/>
            <person name="Schmutz J."/>
            <person name="Shapiro H."/>
            <person name="Grigoriev I.V."/>
            <person name="Buss L.W."/>
            <person name="Schierwater B."/>
            <person name="Dellaporta S.L."/>
            <person name="Rokhsar D.S."/>
        </authorList>
    </citation>
    <scope>NUCLEOTIDE SEQUENCE [LARGE SCALE GENOMIC DNA]</scope>
    <source>
        <strain evidence="6 7">Grell-BS-1999</strain>
    </source>
</reference>
<dbReference type="InterPro" id="IPR029312">
    <property type="entry name" value="FANCI_HD2"/>
</dbReference>
<dbReference type="CTD" id="6758982"/>
<sequence length="897" mass="102157">MNSSSFLLKCFAEGNQDAVLKSVNCLNEKQLCNLIDGHHPQTCELMQVILKALITDKNEGFQKHDFVVKHCVSLINEGQMPQKVLAGMVSYLLVQSLALISEPFRIFLLFKSDICTAMSGPQYKAYILNKLCSSRWHASCIVSMASMFRGIDMSEEELRVVVEKMILTLPSIDILELPPLVYQLLLMSNQGFKRTILAGIISYMTSLNLQIRKEQEASNEIVAISDKQLQPLEGTVILHMTYAIKQDQDLGKELIKYFKENSNTSSSFRLALSLAVARISRFHDLIFDILKSSIIKAYKDNERFNSCRWLRDSSRTPLTIEKATLKVIENSSLGWDQVTQGMLELGFILVDGFLVKIQPAQLQVSRLGTTIILKCFKVHDAMREEILEQIINRIISKGIATVTNYIGRSIEARKIAAFGMTVLLKAYKVHIHSQTGSKLNHKWVKSEILRHLQRCLSHQASVKEILYKGFYQTVSIATELQKLVYNILMKQDKEADFSPVTAAGCRNLILCKLIANLYEVLIEFMLRKNDFAIGDCEDATRLFERYSRITQILRENGNNPHVRSVKSKYRLETMISFSCVSTLIRIIFGLEVVALIIWRYFNIAKQSGGILDEQINNQDEMIYALVAFFQKLINSALTAGAEFKQAHIAMTIILSLLQHLGESGLKQLLTVSIDIHGQLGDVEEVILSSQLEAAMENIDWLVSNLNALIFDDDIGEAEFSRTYSEMEATVCSRLTMVAQCLQEIIESAIPTKTCTECSVKGVTRLYTSMTFLVKHYMQLFMRRRVTVSERFENLVKLSGLQVTPKAVRESRVIPNLIYAIEMYEAHLIRLEAKLQVNLMQYFKRSTSRDFKIHGATLQTIIDDDSDDSYEVPMEYNYIIQQLSFNYFMFVTALDIYL</sequence>
<dbReference type="PANTHER" id="PTHR21818:SF0">
    <property type="entry name" value="FANCONI ANEMIA GROUP I PROTEIN"/>
    <property type="match status" value="1"/>
</dbReference>
<name>B3SBW6_TRIAD</name>
<evidence type="ECO:0000259" key="3">
    <source>
        <dbReference type="Pfam" id="PF14678"/>
    </source>
</evidence>
<proteinExistence type="predicted"/>
<dbReference type="InterPro" id="IPR029310">
    <property type="entry name" value="FANCI_HD1"/>
</dbReference>